<comment type="caution">
    <text evidence="1">The sequence shown here is derived from an EMBL/GenBank/DDBJ whole genome shotgun (WGS) entry which is preliminary data.</text>
</comment>
<reference evidence="1 2" key="1">
    <citation type="submission" date="2013-07" db="EMBL/GenBank/DDBJ databases">
        <authorList>
            <consortium name="DOE Joint Genome Institute"/>
            <person name="Eisen J."/>
            <person name="Huntemann M."/>
            <person name="Han J."/>
            <person name="Chen A."/>
            <person name="Kyrpides N."/>
            <person name="Mavromatis K."/>
            <person name="Markowitz V."/>
            <person name="Palaniappan K."/>
            <person name="Ivanova N."/>
            <person name="Schaumberg A."/>
            <person name="Pati A."/>
            <person name="Liolios K."/>
            <person name="Nordberg H.P."/>
            <person name="Cantor M.N."/>
            <person name="Hua S.X."/>
            <person name="Woyke T."/>
        </authorList>
    </citation>
    <scope>NUCLEOTIDE SEQUENCE [LARGE SCALE GENOMIC DNA]</scope>
    <source>
        <strain evidence="1 2">DSM 44712</strain>
    </source>
</reference>
<protein>
    <submittedName>
        <fullName evidence="1">Uncharacterized protein</fullName>
    </submittedName>
</protein>
<organism evidence="1 2">
    <name type="scientific">Cryptosporangium arvum DSM 44712</name>
    <dbReference type="NCBI Taxonomy" id="927661"/>
    <lineage>
        <taxon>Bacteria</taxon>
        <taxon>Bacillati</taxon>
        <taxon>Actinomycetota</taxon>
        <taxon>Actinomycetes</taxon>
        <taxon>Cryptosporangiales</taxon>
        <taxon>Cryptosporangiaceae</taxon>
        <taxon>Cryptosporangium</taxon>
    </lineage>
</organism>
<dbReference type="AlphaFoldDB" id="A0A011AIM9"/>
<keyword evidence="2" id="KW-1185">Reference proteome</keyword>
<evidence type="ECO:0000313" key="2">
    <source>
        <dbReference type="Proteomes" id="UP000021053"/>
    </source>
</evidence>
<accession>A0A011AIM9</accession>
<sequence>MRRVVLRWVIAAAFAALTLLVSGGVAEAGLRINTN</sequence>
<dbReference type="HOGENOM" id="CLU_3364495_0_0_11"/>
<proteinExistence type="predicted"/>
<dbReference type="EMBL" id="JFBT01000001">
    <property type="protein sequence ID" value="EXG81871.1"/>
    <property type="molecule type" value="Genomic_DNA"/>
</dbReference>
<evidence type="ECO:0000313" key="1">
    <source>
        <dbReference type="EMBL" id="EXG81871.1"/>
    </source>
</evidence>
<gene>
    <name evidence="1" type="ORF">CryarDRAFT_2992</name>
</gene>
<name>A0A011AIM9_9ACTN</name>
<dbReference type="Proteomes" id="UP000021053">
    <property type="component" value="Unassembled WGS sequence"/>
</dbReference>